<dbReference type="Proteomes" id="UP000030647">
    <property type="component" value="Unassembled WGS sequence"/>
</dbReference>
<organism evidence="1 2">
    <name type="scientific">Schleiferilactobacillus shenzhenensis LY-73</name>
    <dbReference type="NCBI Taxonomy" id="1231336"/>
    <lineage>
        <taxon>Bacteria</taxon>
        <taxon>Bacillati</taxon>
        <taxon>Bacillota</taxon>
        <taxon>Bacilli</taxon>
        <taxon>Lactobacillales</taxon>
        <taxon>Lactobacillaceae</taxon>
        <taxon>Schleiferilactobacillus</taxon>
    </lineage>
</organism>
<protein>
    <submittedName>
        <fullName evidence="1">Uncharacterized protein</fullName>
    </submittedName>
</protein>
<gene>
    <name evidence="1" type="ORF">L248_1653</name>
</gene>
<keyword evidence="2" id="KW-1185">Reference proteome</keyword>
<dbReference type="eggNOG" id="COG3646">
    <property type="taxonomic scope" value="Bacteria"/>
</dbReference>
<proteinExistence type="predicted"/>
<sequence length="90" mass="9883">MTGEMTIPVMQTKEYSAGDVGKRLGITAQRVGRLATVIGLKAEQPGQNEYGRWAASKSQHSDKEVPTWLYTDKGLAEIKAEAKKEGYINV</sequence>
<reference evidence="2" key="1">
    <citation type="journal article" date="2013" name="Genome Announc.">
        <title>Whole-Genome Sequencing of Lactobacillus shenzhenensis Strain LY-73T.</title>
        <authorList>
            <person name="Lin Z."/>
            <person name="Liu Z."/>
            <person name="Yang R."/>
            <person name="Zou Y."/>
            <person name="Wan D."/>
            <person name="Chen J."/>
            <person name="Guo M."/>
            <person name="Zhao J."/>
            <person name="Fang C."/>
            <person name="Yang R."/>
            <person name="Liu F."/>
        </authorList>
    </citation>
    <scope>NUCLEOTIDE SEQUENCE [LARGE SCALE GENOMIC DNA]</scope>
    <source>
        <strain evidence="2">LY-73</strain>
    </source>
</reference>
<accession>U4TGU3</accession>
<dbReference type="STRING" id="1231336.L248_1653"/>
<dbReference type="AlphaFoldDB" id="U4TGU3"/>
<evidence type="ECO:0000313" key="2">
    <source>
        <dbReference type="Proteomes" id="UP000030647"/>
    </source>
</evidence>
<dbReference type="HOGENOM" id="CLU_2437172_0_0_9"/>
<name>U4TGU3_9LACO</name>
<dbReference type="EMBL" id="KI271606">
    <property type="protein sequence ID" value="ERL64006.1"/>
    <property type="molecule type" value="Genomic_DNA"/>
</dbReference>
<evidence type="ECO:0000313" key="1">
    <source>
        <dbReference type="EMBL" id="ERL64006.1"/>
    </source>
</evidence>